<evidence type="ECO:0000256" key="1">
    <source>
        <dbReference type="PROSITE-ProRule" id="PRU00221"/>
    </source>
</evidence>
<feature type="region of interest" description="Disordered" evidence="2">
    <location>
        <begin position="1256"/>
        <end position="1339"/>
    </location>
</feature>
<evidence type="ECO:0000256" key="2">
    <source>
        <dbReference type="SAM" id="MobiDB-lite"/>
    </source>
</evidence>
<dbReference type="InterPro" id="IPR045160">
    <property type="entry name" value="ATG16"/>
</dbReference>
<comment type="caution">
    <text evidence="3">The sequence shown here is derived from an EMBL/GenBank/DDBJ whole genome shotgun (WGS) entry which is preliminary data.</text>
</comment>
<accession>A0AAV9AIE9</accession>
<dbReference type="Proteomes" id="UP001179952">
    <property type="component" value="Unassembled WGS sequence"/>
</dbReference>
<dbReference type="FunFam" id="2.130.10.10:FF:000704">
    <property type="entry name" value="Transducin/WD40 repeat-like superfamily protein"/>
    <property type="match status" value="1"/>
</dbReference>
<gene>
    <name evidence="3" type="ORF">QJS04_geneDACA011983</name>
</gene>
<dbReference type="PANTHER" id="PTHR19878:SF17">
    <property type="entry name" value="TRANSDUCIN_WD40 REPEAT-LIKE SUPERFAMILY PROTEIN"/>
    <property type="match status" value="1"/>
</dbReference>
<protein>
    <recommendedName>
        <fullName evidence="5">Transducin/WD40 repeat-like superfamily protein</fullName>
    </recommendedName>
</protein>
<reference evidence="3" key="1">
    <citation type="journal article" date="2023" name="Nat. Commun.">
        <title>Diploid and tetraploid genomes of Acorus and the evolution of monocots.</title>
        <authorList>
            <person name="Ma L."/>
            <person name="Liu K.W."/>
            <person name="Li Z."/>
            <person name="Hsiao Y.Y."/>
            <person name="Qi Y."/>
            <person name="Fu T."/>
            <person name="Tang G.D."/>
            <person name="Zhang D."/>
            <person name="Sun W.H."/>
            <person name="Liu D.K."/>
            <person name="Li Y."/>
            <person name="Chen G.Z."/>
            <person name="Liu X.D."/>
            <person name="Liao X.Y."/>
            <person name="Jiang Y.T."/>
            <person name="Yu X."/>
            <person name="Hao Y."/>
            <person name="Huang J."/>
            <person name="Zhao X.W."/>
            <person name="Ke S."/>
            <person name="Chen Y.Y."/>
            <person name="Wu W.L."/>
            <person name="Hsu J.L."/>
            <person name="Lin Y.F."/>
            <person name="Huang M.D."/>
            <person name="Li C.Y."/>
            <person name="Huang L."/>
            <person name="Wang Z.W."/>
            <person name="Zhao X."/>
            <person name="Zhong W.Y."/>
            <person name="Peng D.H."/>
            <person name="Ahmad S."/>
            <person name="Lan S."/>
            <person name="Zhang J.S."/>
            <person name="Tsai W.C."/>
            <person name="Van de Peer Y."/>
            <person name="Liu Z.J."/>
        </authorList>
    </citation>
    <scope>NUCLEOTIDE SEQUENCE</scope>
    <source>
        <strain evidence="3">SCP</strain>
    </source>
</reference>
<dbReference type="InterPro" id="IPR036322">
    <property type="entry name" value="WD40_repeat_dom_sf"/>
</dbReference>
<dbReference type="SMART" id="SM00320">
    <property type="entry name" value="WD40"/>
    <property type="match status" value="4"/>
</dbReference>
<dbReference type="PROSITE" id="PS50082">
    <property type="entry name" value="WD_REPEATS_2"/>
    <property type="match status" value="1"/>
</dbReference>
<reference evidence="3" key="2">
    <citation type="submission" date="2023-06" db="EMBL/GenBank/DDBJ databases">
        <authorList>
            <person name="Ma L."/>
            <person name="Liu K.-W."/>
            <person name="Li Z."/>
            <person name="Hsiao Y.-Y."/>
            <person name="Qi Y."/>
            <person name="Fu T."/>
            <person name="Tang G."/>
            <person name="Zhang D."/>
            <person name="Sun W.-H."/>
            <person name="Liu D.-K."/>
            <person name="Li Y."/>
            <person name="Chen G.-Z."/>
            <person name="Liu X.-D."/>
            <person name="Liao X.-Y."/>
            <person name="Jiang Y.-T."/>
            <person name="Yu X."/>
            <person name="Hao Y."/>
            <person name="Huang J."/>
            <person name="Zhao X.-W."/>
            <person name="Ke S."/>
            <person name="Chen Y.-Y."/>
            <person name="Wu W.-L."/>
            <person name="Hsu J.-L."/>
            <person name="Lin Y.-F."/>
            <person name="Huang M.-D."/>
            <person name="Li C.-Y."/>
            <person name="Huang L."/>
            <person name="Wang Z.-W."/>
            <person name="Zhao X."/>
            <person name="Zhong W.-Y."/>
            <person name="Peng D.-H."/>
            <person name="Ahmad S."/>
            <person name="Lan S."/>
            <person name="Zhang J.-S."/>
            <person name="Tsai W.-C."/>
            <person name="Van De Peer Y."/>
            <person name="Liu Z.-J."/>
        </authorList>
    </citation>
    <scope>NUCLEOTIDE SEQUENCE</scope>
    <source>
        <strain evidence="3">SCP</strain>
        <tissue evidence="3">Leaves</tissue>
    </source>
</reference>
<evidence type="ECO:0008006" key="5">
    <source>
        <dbReference type="Google" id="ProtNLM"/>
    </source>
</evidence>
<feature type="compositionally biased region" description="Pro residues" evidence="2">
    <location>
        <begin position="1324"/>
        <end position="1333"/>
    </location>
</feature>
<evidence type="ECO:0000313" key="3">
    <source>
        <dbReference type="EMBL" id="KAK1263752.1"/>
    </source>
</evidence>
<dbReference type="GO" id="GO:0000045">
    <property type="term" value="P:autophagosome assembly"/>
    <property type="evidence" value="ECO:0007669"/>
    <property type="project" value="InterPro"/>
</dbReference>
<dbReference type="InterPro" id="IPR015943">
    <property type="entry name" value="WD40/YVTN_repeat-like_dom_sf"/>
</dbReference>
<feature type="compositionally biased region" description="Pro residues" evidence="2">
    <location>
        <begin position="1271"/>
        <end position="1281"/>
    </location>
</feature>
<feature type="repeat" description="WD" evidence="1">
    <location>
        <begin position="241"/>
        <end position="275"/>
    </location>
</feature>
<sequence length="1560" mass="169498">MEWATVQHLDLRHVGRGPKPLQPHAAAFHPNQAIVAVAVGTHIIEFDALTGSKISSIEIGGRVVRMLYNPTSGHGVIAILEDCTIRSCDFDTQQTWVLHSPEKRMENITSDIEVHLALTPLQPVVFFGFHRRMSVTVVGTVEGGRAPTKIKTDLKKPIVNLACHPRVAILYVAYQDGLIRAYNIHTYAVLYTLQLDNTIKLIGAGAIAFHPTLEWIFVGDRRGALLAWDVSTERPNMIGITQVGSHPITSIAWLPMLRFLVTLSKDGTLQVWKTRVVVNPNRQPMQANFFEHAAIESIDITGILSWQDGEAVYPLPRIKTLVVHPKLNLAALLFADMAAEDNLKNRAAYTREGRKQLFAVLQSARGSTAAVLKEKLSSLGSSGILADHQLQTQLQEHQLKGQSQLTISDIARKAFLHSHFMEGHAKNGPISRLPLITISDVNHHLRDLPVCQPFHLELNFFNKENRVLHYPVRAFYVDGVNLMAYNLCSGVDNLYKKLVSSVPAHIECSANHMLYSSKQHIFLVSFELSGTNGTTHEVVLYWEQTDSQSVNNKGNTIKGRDAAFVGPSENQYAILDDDKTSVALYTLPGGVTPKESGKNGALDVNSFADTKSASEQGHLQFTFETEVDRIFSSPIESTILYSADGNHIGLAKLLQGYRLSSDVGHYIPTKTEGKKSLKLRLNEVVLQVHWQETLRGQVAGILTTHRVMIVLFSSATSVCVLGWDSKVRSILSMSMPYSVLVGALNDRLLFASPTDINPRQKKGIEIRSCLVGLLEPLLIGFATMQQNFEQKLDLAEILYQISSRFDSLRITPRSLDILAKGSPVCGDLAVSLSQAGPQFTQVTRCLYSIKALRFSTALSVLKDEFLRSRDYPQCPPTSHLFHRFRQLGYACIKYGQFDSAKETFEVIADYESMLDLFICHLNPSAMRRLAQKLEDAGTDSELRRYCERILRVRSTGWTQGIFANFAAESMVPKGPEWGGGNWNIKTPTDLKDIPQWELAAEVMPYMKTSDGSIPSIIADHIGVYLGAMKGRGNVVEVREGSLVKHFTAAKAGENKGNVKGDSVAETLARQLGGVAAAGDLQAKAEEEFKKPLYGADGSSSEEDEGTSKTRKIRIKIHEKPIAPPMVDVDKIKEATKQFKLGDGLGLPKRTKSLSGGSQDLAIVLSQPAPPPAVPAPGVDLFGTDSLVPTAPTAAQPATMVTGMGVSAGPIPEDFFQNTISSLQVAASIPAPGSYISRADQNPQGVNSNVAVSNQGNAAMGNIGLPDGGVPPQAPTQPPAMPPIESIGFPDGGIPPQTQSQMPRTSVSPTVDLSSLEASGAGKPPARPPSPPASVRPGQVPRGAAASVCFKTGLAHLEQNQLPDALSCLDEAFLALAKDQSRGADVKAQATICAQYKIAVALLQEIGRLQKVQGPGAISAKEEMARLSRHLGSLPLLAKHRINCIRTAIKRNMEVQNYAYGKQMLELLLSKAPPNKQDELRSLIDMCVQRGLSNKSIDPLEDPSQFCAATLSRLSTIGHDICDLCGAKFSALTTPGCIICGMGSIKRSDASQAGPVPSPFG</sequence>
<dbReference type="PANTHER" id="PTHR19878">
    <property type="entry name" value="AUTOPHAGY PROTEIN 16-LIKE"/>
    <property type="match status" value="1"/>
</dbReference>
<feature type="region of interest" description="Disordered" evidence="2">
    <location>
        <begin position="1091"/>
        <end position="1111"/>
    </location>
</feature>
<keyword evidence="1" id="KW-0853">WD repeat</keyword>
<feature type="compositionally biased region" description="Polar residues" evidence="2">
    <location>
        <begin position="1295"/>
        <end position="1316"/>
    </location>
</feature>
<dbReference type="InterPro" id="IPR001680">
    <property type="entry name" value="WD40_rpt"/>
</dbReference>
<keyword evidence="4" id="KW-1185">Reference proteome</keyword>
<name>A0AAV9AIE9_ACOGR</name>
<dbReference type="SUPFAM" id="SSF50978">
    <property type="entry name" value="WD40 repeat-like"/>
    <property type="match status" value="1"/>
</dbReference>
<organism evidence="3 4">
    <name type="scientific">Acorus gramineus</name>
    <name type="common">Dwarf sweet flag</name>
    <dbReference type="NCBI Taxonomy" id="55184"/>
    <lineage>
        <taxon>Eukaryota</taxon>
        <taxon>Viridiplantae</taxon>
        <taxon>Streptophyta</taxon>
        <taxon>Embryophyta</taxon>
        <taxon>Tracheophyta</taxon>
        <taxon>Spermatophyta</taxon>
        <taxon>Magnoliopsida</taxon>
        <taxon>Liliopsida</taxon>
        <taxon>Acoraceae</taxon>
        <taxon>Acorus</taxon>
    </lineage>
</organism>
<proteinExistence type="predicted"/>
<dbReference type="Gene3D" id="2.130.10.10">
    <property type="entry name" value="YVTN repeat-like/Quinoprotein amine dehydrogenase"/>
    <property type="match status" value="1"/>
</dbReference>
<evidence type="ECO:0000313" key="4">
    <source>
        <dbReference type="Proteomes" id="UP001179952"/>
    </source>
</evidence>
<dbReference type="EMBL" id="JAUJYN010000009">
    <property type="protein sequence ID" value="KAK1263752.1"/>
    <property type="molecule type" value="Genomic_DNA"/>
</dbReference>